<evidence type="ECO:0000256" key="2">
    <source>
        <dbReference type="SAM" id="Phobius"/>
    </source>
</evidence>
<reference evidence="3 4" key="1">
    <citation type="journal article" name="Sci. Rep.">
        <title>Telomere-to-telomere assembled and centromere annotated genomes of the two main subspecies of the button mushroom Agaricus bisporus reveal especially polymorphic chromosome ends.</title>
        <authorList>
            <person name="Sonnenberg A.S.M."/>
            <person name="Sedaghat-Telgerd N."/>
            <person name="Lavrijssen B."/>
            <person name="Ohm R.A."/>
            <person name="Hendrickx P.M."/>
            <person name="Scholtmeijer K."/>
            <person name="Baars J.J.P."/>
            <person name="van Peer A."/>
        </authorList>
    </citation>
    <scope>NUCLEOTIDE SEQUENCE [LARGE SCALE GENOMIC DNA]</scope>
    <source>
        <strain evidence="3 4">H119_p4</strain>
    </source>
</reference>
<accession>A0A8H7F402</accession>
<gene>
    <name evidence="3" type="ORF">Agabi119p4_4858</name>
</gene>
<protein>
    <submittedName>
        <fullName evidence="3">Uncharacterized protein</fullName>
    </submittedName>
</protein>
<keyword evidence="2" id="KW-0812">Transmembrane</keyword>
<keyword evidence="2" id="KW-0472">Membrane</keyword>
<dbReference type="AlphaFoldDB" id="A0A8H7F402"/>
<sequence length="834" mass="93203">MPPFLYNVENDKPSSQLVFEVSQTPQSSTYLDLPLVPVRRNPSSHDTSFIDFSPNAQQKKQGHRSNRRWPYSRLDNSRANEFESVHSYQLERIDDPISALDAPYPLKPTSLPDTPNYNALDEEMTLLKTPSPSFFRRLTLTKPLRKHPFSKLYEVPEWISLLIHTFLCVVSYPVLVAFVQIAKGRTLFWTRVIVGIGSGITGVLLGRSLLQLSRRHLEATVWATVIHQSQSHDHPGVQFKHIARHVEDPTSVYNGIVLFWDRFYYTGTARKNRAHYDPRFWSFHTLFFLMTFVLSVVLPFIFARVVEIDTQLQMQKDRSRYKEVVINGGISDADNERASALVNTVFSNTLIIWTLSSYSGHGGLPVVEFSWTDPNTSHSDVVYFSQPTRSQLQPGGHGLGTFETEVTALGPSIDGPTMMTTVDAEMAPGSIVRQPQWGIRNKCVKIPDGQNNILPKSQANLTYIFIPKDTVTGLLDYYGKPPPTSFPKFGTKPSDQEWPSNMKQSDTFAAVPFWPNGVTLSYFSYPLRDTSSNGTGFVSLELALIRLNTSFAAQGQFSALGEAVPDANGSATHIGYDAVVCIEVFEPWIVDVYNSSIGDPTPQNIVEKGNAVRDLEVGKERLVGEPINDPTVRRKLTSERMQQVYVAAHQNSIHQMLKDDGSADMDYVPSTIAIECTDGKGAFNYTSLSAPLFERFKARADATHLLPYMVGSGQIVVRSYPDRVLAFSTILNIPLIAILISFLALGVFAALFVPRLPKNMPRRGFDLYSWLAAFYADELVIAGKPGGNGGLPVLPIGRKMDVEDIEQHIGEVRFRNLFATWDGLDDLYILSCGV</sequence>
<feature type="region of interest" description="Disordered" evidence="1">
    <location>
        <begin position="42"/>
        <end position="70"/>
    </location>
</feature>
<feature type="transmembrane region" description="Helical" evidence="2">
    <location>
        <begin position="188"/>
        <end position="206"/>
    </location>
</feature>
<proteinExistence type="predicted"/>
<evidence type="ECO:0000313" key="3">
    <source>
        <dbReference type="EMBL" id="KAF7776465.1"/>
    </source>
</evidence>
<evidence type="ECO:0000256" key="1">
    <source>
        <dbReference type="SAM" id="MobiDB-lite"/>
    </source>
</evidence>
<feature type="transmembrane region" description="Helical" evidence="2">
    <location>
        <begin position="158"/>
        <end position="182"/>
    </location>
</feature>
<feature type="transmembrane region" description="Helical" evidence="2">
    <location>
        <begin position="280"/>
        <end position="302"/>
    </location>
</feature>
<dbReference type="EMBL" id="JABXXO010000006">
    <property type="protein sequence ID" value="KAF7776465.1"/>
    <property type="molecule type" value="Genomic_DNA"/>
</dbReference>
<dbReference type="Proteomes" id="UP000629468">
    <property type="component" value="Unassembled WGS sequence"/>
</dbReference>
<feature type="transmembrane region" description="Helical" evidence="2">
    <location>
        <begin position="724"/>
        <end position="753"/>
    </location>
</feature>
<comment type="caution">
    <text evidence="3">The sequence shown here is derived from an EMBL/GenBank/DDBJ whole genome shotgun (WGS) entry which is preliminary data.</text>
</comment>
<organism evidence="3 4">
    <name type="scientific">Agaricus bisporus var. burnettii</name>
    <dbReference type="NCBI Taxonomy" id="192524"/>
    <lineage>
        <taxon>Eukaryota</taxon>
        <taxon>Fungi</taxon>
        <taxon>Dikarya</taxon>
        <taxon>Basidiomycota</taxon>
        <taxon>Agaricomycotina</taxon>
        <taxon>Agaricomycetes</taxon>
        <taxon>Agaricomycetidae</taxon>
        <taxon>Agaricales</taxon>
        <taxon>Agaricineae</taxon>
        <taxon>Agaricaceae</taxon>
        <taxon>Agaricus</taxon>
    </lineage>
</organism>
<keyword evidence="2" id="KW-1133">Transmembrane helix</keyword>
<evidence type="ECO:0000313" key="4">
    <source>
        <dbReference type="Proteomes" id="UP000629468"/>
    </source>
</evidence>
<name>A0A8H7F402_AGABI</name>